<evidence type="ECO:0000313" key="2">
    <source>
        <dbReference type="EMBL" id="CAJ1067375.1"/>
    </source>
</evidence>
<organism evidence="2 3">
    <name type="scientific">Xyrichtys novacula</name>
    <name type="common">Pearly razorfish</name>
    <name type="synonym">Hemipteronotus novacula</name>
    <dbReference type="NCBI Taxonomy" id="13765"/>
    <lineage>
        <taxon>Eukaryota</taxon>
        <taxon>Metazoa</taxon>
        <taxon>Chordata</taxon>
        <taxon>Craniata</taxon>
        <taxon>Vertebrata</taxon>
        <taxon>Euteleostomi</taxon>
        <taxon>Actinopterygii</taxon>
        <taxon>Neopterygii</taxon>
        <taxon>Teleostei</taxon>
        <taxon>Neoteleostei</taxon>
        <taxon>Acanthomorphata</taxon>
        <taxon>Eupercaria</taxon>
        <taxon>Labriformes</taxon>
        <taxon>Labridae</taxon>
        <taxon>Xyrichtys</taxon>
    </lineage>
</organism>
<comment type="similarity">
    <text evidence="1">Belongs to the UPF0728 family.</text>
</comment>
<evidence type="ECO:0000313" key="3">
    <source>
        <dbReference type="Proteomes" id="UP001178508"/>
    </source>
</evidence>
<dbReference type="PANTHER" id="PTHR28448">
    <property type="entry name" value="UPF0728 PROTEIN C10ORF53"/>
    <property type="match status" value="1"/>
</dbReference>
<protein>
    <submittedName>
        <fullName evidence="2">UPF0728 protein C10orf53 homolog</fullName>
    </submittedName>
</protein>
<gene>
    <name evidence="2" type="ORF">XNOV1_A035234</name>
</gene>
<proteinExistence type="inferred from homology"/>
<dbReference type="EMBL" id="OY660874">
    <property type="protein sequence ID" value="CAJ1067375.1"/>
    <property type="molecule type" value="Genomic_DNA"/>
</dbReference>
<dbReference type="PANTHER" id="PTHR28448:SF1">
    <property type="entry name" value="UPF0728 PROTEIN C10ORF53"/>
    <property type="match status" value="1"/>
</dbReference>
<name>A0AAV1G2B3_XYRNO</name>
<dbReference type="Pfam" id="PF15092">
    <property type="entry name" value="UPF0728"/>
    <property type="match status" value="1"/>
</dbReference>
<dbReference type="Proteomes" id="UP001178508">
    <property type="component" value="Chromosome 11"/>
</dbReference>
<accession>A0AAV1G2B3</accession>
<reference evidence="2" key="1">
    <citation type="submission" date="2023-08" db="EMBL/GenBank/DDBJ databases">
        <authorList>
            <person name="Alioto T."/>
            <person name="Alioto T."/>
            <person name="Gomez Garrido J."/>
        </authorList>
    </citation>
    <scope>NUCLEOTIDE SEQUENCE</scope>
</reference>
<keyword evidence="3" id="KW-1185">Reference proteome</keyword>
<dbReference type="InterPro" id="IPR027885">
    <property type="entry name" value="UPF0728"/>
</dbReference>
<sequence>MRYQGDQTMPKLASVTICYGPYESSGVVKHRTFRLQGLQAALRARGHQCLLEETHEWNMVELVVHGDVVFRVDIKQLEFGGDGKLDPVCSEAVDAVEKAY</sequence>
<dbReference type="AlphaFoldDB" id="A0AAV1G2B3"/>
<evidence type="ECO:0000256" key="1">
    <source>
        <dbReference type="ARBA" id="ARBA00009973"/>
    </source>
</evidence>